<evidence type="ECO:0000256" key="5">
    <source>
        <dbReference type="ARBA" id="ARBA00023136"/>
    </source>
</evidence>
<feature type="transmembrane region" description="Helical" evidence="6">
    <location>
        <begin position="130"/>
        <end position="147"/>
    </location>
</feature>
<reference evidence="7 8" key="1">
    <citation type="journal article" date="2020" name="Microorganisms">
        <title>Osmotic Adaptation and Compatible Solute Biosynthesis of Phototrophic Bacteria as Revealed from Genome Analyses.</title>
        <authorList>
            <person name="Imhoff J.F."/>
            <person name="Rahn T."/>
            <person name="Kunzel S."/>
            <person name="Keller A."/>
            <person name="Neulinger S.C."/>
        </authorList>
    </citation>
    <scope>NUCLEOTIDE SEQUENCE [LARGE SCALE GENOMIC DNA]</scope>
    <source>
        <strain evidence="7 8">DSM 15382</strain>
    </source>
</reference>
<evidence type="ECO:0000256" key="3">
    <source>
        <dbReference type="ARBA" id="ARBA00022692"/>
    </source>
</evidence>
<name>A0ABS1CWY9_9PROT</name>
<feature type="transmembrane region" description="Helical" evidence="6">
    <location>
        <begin position="304"/>
        <end position="327"/>
    </location>
</feature>
<dbReference type="InterPro" id="IPR001851">
    <property type="entry name" value="ABC_transp_permease"/>
</dbReference>
<gene>
    <name evidence="7" type="ORF">CKO45_11010</name>
</gene>
<dbReference type="EMBL" id="NRSG01000066">
    <property type="protein sequence ID" value="MBK1658761.1"/>
    <property type="molecule type" value="Genomic_DNA"/>
</dbReference>
<proteinExistence type="predicted"/>
<protein>
    <submittedName>
        <fullName evidence="7">Branched-chain amino acid ABC transporter permease</fullName>
    </submittedName>
</protein>
<feature type="transmembrane region" description="Helical" evidence="6">
    <location>
        <begin position="268"/>
        <end position="292"/>
    </location>
</feature>
<dbReference type="RefSeq" id="WP_133219254.1">
    <property type="nucleotide sequence ID" value="NZ_NRSG01000066.1"/>
</dbReference>
<accession>A0ABS1CWY9</accession>
<feature type="transmembrane region" description="Helical" evidence="6">
    <location>
        <begin position="31"/>
        <end position="48"/>
    </location>
</feature>
<evidence type="ECO:0000313" key="7">
    <source>
        <dbReference type="EMBL" id="MBK1658761.1"/>
    </source>
</evidence>
<evidence type="ECO:0000256" key="1">
    <source>
        <dbReference type="ARBA" id="ARBA00004651"/>
    </source>
</evidence>
<dbReference type="CDD" id="cd06581">
    <property type="entry name" value="TM_PBP1_LivM_like"/>
    <property type="match status" value="1"/>
</dbReference>
<comment type="subcellular location">
    <subcellularLocation>
        <location evidence="1">Cell membrane</location>
        <topology evidence="1">Multi-pass membrane protein</topology>
    </subcellularLocation>
</comment>
<feature type="transmembrane region" description="Helical" evidence="6">
    <location>
        <begin position="179"/>
        <end position="200"/>
    </location>
</feature>
<sequence>MSGDRDAPAAAPAHVQVHAQGPAGVTLAREGALALLAAAAAILVAWAVPWLKFVLTLALAKGIAVLGILLLLRAGQVSFGHAMFLATGAYTVAFVAPRIEEVLLLLPLAMLLATLLGLAVGLFVVRYRDIFFGMLNLALSMVLYSLLEKLYDYTKGTDGIRVAALRFAGTVPGRETQEWLMFGLALLLAIGFGLLVRAYLGSPMGRALAGIKTRETRLEFMGISARRVLLFAYVLSALMGGAAGALVAMTSRHVTPQLAYWTSSGELVFIAILGGAGSALGPFLGAAGFELVRVYAAAAVAEAWQLILGSVLLLVILFAPGGIWGMLSGRLRGRGA</sequence>
<feature type="transmembrane region" description="Helical" evidence="6">
    <location>
        <begin position="228"/>
        <end position="248"/>
    </location>
</feature>
<evidence type="ECO:0000256" key="2">
    <source>
        <dbReference type="ARBA" id="ARBA00022475"/>
    </source>
</evidence>
<dbReference type="InterPro" id="IPR043428">
    <property type="entry name" value="LivM-like"/>
</dbReference>
<keyword evidence="5 6" id="KW-0472">Membrane</keyword>
<feature type="transmembrane region" description="Helical" evidence="6">
    <location>
        <begin position="79"/>
        <end position="96"/>
    </location>
</feature>
<keyword evidence="2" id="KW-1003">Cell membrane</keyword>
<keyword evidence="3 6" id="KW-0812">Transmembrane</keyword>
<feature type="transmembrane region" description="Helical" evidence="6">
    <location>
        <begin position="102"/>
        <end position="123"/>
    </location>
</feature>
<dbReference type="Pfam" id="PF02653">
    <property type="entry name" value="BPD_transp_2"/>
    <property type="match status" value="1"/>
</dbReference>
<dbReference type="Proteomes" id="UP000697995">
    <property type="component" value="Unassembled WGS sequence"/>
</dbReference>
<dbReference type="PANTHER" id="PTHR30482:SF17">
    <property type="entry name" value="ABC TRANSPORTER ATP-BINDING PROTEIN"/>
    <property type="match status" value="1"/>
</dbReference>
<keyword evidence="4 6" id="KW-1133">Transmembrane helix</keyword>
<evidence type="ECO:0000313" key="8">
    <source>
        <dbReference type="Proteomes" id="UP000697995"/>
    </source>
</evidence>
<comment type="caution">
    <text evidence="7">The sequence shown here is derived from an EMBL/GenBank/DDBJ whole genome shotgun (WGS) entry which is preliminary data.</text>
</comment>
<feature type="transmembrane region" description="Helical" evidence="6">
    <location>
        <begin position="54"/>
        <end position="72"/>
    </location>
</feature>
<dbReference type="PANTHER" id="PTHR30482">
    <property type="entry name" value="HIGH-AFFINITY BRANCHED-CHAIN AMINO ACID TRANSPORT SYSTEM PERMEASE"/>
    <property type="match status" value="1"/>
</dbReference>
<organism evidence="7 8">
    <name type="scientific">Paracraurococcus ruber</name>
    <dbReference type="NCBI Taxonomy" id="77675"/>
    <lineage>
        <taxon>Bacteria</taxon>
        <taxon>Pseudomonadati</taxon>
        <taxon>Pseudomonadota</taxon>
        <taxon>Alphaproteobacteria</taxon>
        <taxon>Acetobacterales</taxon>
        <taxon>Roseomonadaceae</taxon>
        <taxon>Paracraurococcus</taxon>
    </lineage>
</organism>
<keyword evidence="8" id="KW-1185">Reference proteome</keyword>
<evidence type="ECO:0000256" key="4">
    <source>
        <dbReference type="ARBA" id="ARBA00022989"/>
    </source>
</evidence>
<evidence type="ECO:0000256" key="6">
    <source>
        <dbReference type="SAM" id="Phobius"/>
    </source>
</evidence>